<protein>
    <submittedName>
        <fullName evidence="7">Cytochrome P450</fullName>
    </submittedName>
</protein>
<reference evidence="7 8" key="1">
    <citation type="submission" date="2020-08" db="EMBL/GenBank/DDBJ databases">
        <title>Genomic Encyclopedia of Type Strains, Phase III (KMG-III): the genomes of soil and plant-associated and newly described type strains.</title>
        <authorList>
            <person name="Whitman W."/>
        </authorList>
    </citation>
    <scope>NUCLEOTIDE SEQUENCE [LARGE SCALE GENOMIC DNA]</scope>
    <source>
        <strain evidence="7 8">CECT 3313</strain>
    </source>
</reference>
<dbReference type="Proteomes" id="UP000585836">
    <property type="component" value="Unassembled WGS sequence"/>
</dbReference>
<dbReference type="PANTHER" id="PTHR46696">
    <property type="entry name" value="P450, PUTATIVE (EUROFUNG)-RELATED"/>
    <property type="match status" value="1"/>
</dbReference>
<evidence type="ECO:0000256" key="2">
    <source>
        <dbReference type="ARBA" id="ARBA00022617"/>
    </source>
</evidence>
<evidence type="ECO:0000313" key="8">
    <source>
        <dbReference type="Proteomes" id="UP000585836"/>
    </source>
</evidence>
<dbReference type="Gene3D" id="1.10.630.10">
    <property type="entry name" value="Cytochrome P450"/>
    <property type="match status" value="1"/>
</dbReference>
<dbReference type="GO" id="GO:0005506">
    <property type="term" value="F:iron ion binding"/>
    <property type="evidence" value="ECO:0007669"/>
    <property type="project" value="InterPro"/>
</dbReference>
<proteinExistence type="inferred from homology"/>
<comment type="caution">
    <text evidence="7">The sequence shown here is derived from an EMBL/GenBank/DDBJ whole genome shotgun (WGS) entry which is preliminary data.</text>
</comment>
<name>A0A7W9PQ46_9ACTN</name>
<keyword evidence="8" id="KW-1185">Reference proteome</keyword>
<dbReference type="PRINTS" id="PR00359">
    <property type="entry name" value="BP450"/>
</dbReference>
<evidence type="ECO:0000313" key="7">
    <source>
        <dbReference type="EMBL" id="MBB5925318.1"/>
    </source>
</evidence>
<dbReference type="InterPro" id="IPR001128">
    <property type="entry name" value="Cyt_P450"/>
</dbReference>
<dbReference type="AlphaFoldDB" id="A0A7W9PQ46"/>
<dbReference type="RefSeq" id="WP_184960950.1">
    <property type="nucleotide sequence ID" value="NZ_JACHJK010000001.1"/>
</dbReference>
<keyword evidence="3" id="KW-0479">Metal-binding</keyword>
<comment type="similarity">
    <text evidence="1">Belongs to the cytochrome P450 family.</text>
</comment>
<keyword evidence="6" id="KW-0503">Monooxygenase</keyword>
<keyword evidence="4" id="KW-0560">Oxidoreductase</keyword>
<dbReference type="GO" id="GO:0004497">
    <property type="term" value="F:monooxygenase activity"/>
    <property type="evidence" value="ECO:0007669"/>
    <property type="project" value="UniProtKB-KW"/>
</dbReference>
<evidence type="ECO:0000256" key="4">
    <source>
        <dbReference type="ARBA" id="ARBA00023002"/>
    </source>
</evidence>
<keyword evidence="5" id="KW-0408">Iron</keyword>
<dbReference type="FunFam" id="1.10.630.10:FF:000018">
    <property type="entry name" value="Cytochrome P450 monooxygenase"/>
    <property type="match status" value="1"/>
</dbReference>
<sequence>MTALLPEFPMPREHPLDPPPQYRALSAERPVFQVRTPRGDTAWVVTRHEDVRAVLTHRAFSSDPRTPGFPTYVTGDVPPPAGFFMQADPPDHGRLRRTVTREFLINQMEALRPVMRRILDGLVDRMSADGRRSADLVREFALPMAAMTICEILGVPFEDHELFVRLTDTVLDRTSTPEQAVQAATELMGYFDRLVTAKEQRPSEDLFGRMVARSAEGGLNHEELVGMAALLLLAGYDTMAQMIGIGTVTLFEHPDQLDELKKNAALLPGAVEELLRYLSINHAGLPRAATEDVLVGGRQIRAGDGVLVMLNAANRDEAVFENADTFDIHRENTGKHLAFGHGFHKCVGATLARVELTEVFGGLFRRLPGLRPVKTVEELPFRHDMVLYGVRELPVTW</sequence>
<dbReference type="GO" id="GO:0020037">
    <property type="term" value="F:heme binding"/>
    <property type="evidence" value="ECO:0007669"/>
    <property type="project" value="InterPro"/>
</dbReference>
<dbReference type="GO" id="GO:0016705">
    <property type="term" value="F:oxidoreductase activity, acting on paired donors, with incorporation or reduction of molecular oxygen"/>
    <property type="evidence" value="ECO:0007669"/>
    <property type="project" value="InterPro"/>
</dbReference>
<evidence type="ECO:0000256" key="5">
    <source>
        <dbReference type="ARBA" id="ARBA00023004"/>
    </source>
</evidence>
<dbReference type="EMBL" id="JACHJK010000001">
    <property type="protein sequence ID" value="MBB5925318.1"/>
    <property type="molecule type" value="Genomic_DNA"/>
</dbReference>
<dbReference type="Pfam" id="PF00067">
    <property type="entry name" value="p450"/>
    <property type="match status" value="2"/>
</dbReference>
<organism evidence="7 8">
    <name type="scientific">Streptomyces echinatus</name>
    <dbReference type="NCBI Taxonomy" id="67293"/>
    <lineage>
        <taxon>Bacteria</taxon>
        <taxon>Bacillati</taxon>
        <taxon>Actinomycetota</taxon>
        <taxon>Actinomycetes</taxon>
        <taxon>Kitasatosporales</taxon>
        <taxon>Streptomycetaceae</taxon>
        <taxon>Streptomyces</taxon>
    </lineage>
</organism>
<dbReference type="SUPFAM" id="SSF48264">
    <property type="entry name" value="Cytochrome P450"/>
    <property type="match status" value="1"/>
</dbReference>
<evidence type="ECO:0000256" key="3">
    <source>
        <dbReference type="ARBA" id="ARBA00022723"/>
    </source>
</evidence>
<keyword evidence="2" id="KW-0349">Heme</keyword>
<dbReference type="PANTHER" id="PTHR46696:SF1">
    <property type="entry name" value="CYTOCHROME P450 YJIB-RELATED"/>
    <property type="match status" value="1"/>
</dbReference>
<dbReference type="CDD" id="cd11030">
    <property type="entry name" value="CYP105-like"/>
    <property type="match status" value="1"/>
</dbReference>
<gene>
    <name evidence="7" type="ORF">FHS34_000753</name>
</gene>
<dbReference type="InterPro" id="IPR002397">
    <property type="entry name" value="Cyt_P450_B"/>
</dbReference>
<dbReference type="InterPro" id="IPR036396">
    <property type="entry name" value="Cyt_P450_sf"/>
</dbReference>
<evidence type="ECO:0000256" key="1">
    <source>
        <dbReference type="ARBA" id="ARBA00010617"/>
    </source>
</evidence>
<evidence type="ECO:0000256" key="6">
    <source>
        <dbReference type="ARBA" id="ARBA00023033"/>
    </source>
</evidence>
<accession>A0A7W9PQ46</accession>